<evidence type="ECO:0000256" key="5">
    <source>
        <dbReference type="ARBA" id="ARBA00023242"/>
    </source>
</evidence>
<dbReference type="SUPFAM" id="SSF57701">
    <property type="entry name" value="Zn2/Cys6 DNA-binding domain"/>
    <property type="match status" value="1"/>
</dbReference>
<keyword evidence="3" id="KW-0238">DNA-binding</keyword>
<dbReference type="InterPro" id="IPR051089">
    <property type="entry name" value="prtT"/>
</dbReference>
<feature type="compositionally biased region" description="Basic residues" evidence="6">
    <location>
        <begin position="54"/>
        <end position="63"/>
    </location>
</feature>
<dbReference type="GO" id="GO:0008270">
    <property type="term" value="F:zinc ion binding"/>
    <property type="evidence" value="ECO:0007669"/>
    <property type="project" value="InterPro"/>
</dbReference>
<dbReference type="OrthoDB" id="5424793at2759"/>
<dbReference type="PROSITE" id="PS00463">
    <property type="entry name" value="ZN2_CY6_FUNGAL_1"/>
    <property type="match status" value="1"/>
</dbReference>
<protein>
    <recommendedName>
        <fullName evidence="7">Zn(2)-C6 fungal-type domain-containing protein</fullName>
    </recommendedName>
</protein>
<comment type="caution">
    <text evidence="8">The sequence shown here is derived from an EMBL/GenBank/DDBJ whole genome shotgun (WGS) entry which is preliminary data.</text>
</comment>
<evidence type="ECO:0000313" key="9">
    <source>
        <dbReference type="Proteomes" id="UP000029964"/>
    </source>
</evidence>
<keyword evidence="9" id="KW-1185">Reference proteome</keyword>
<evidence type="ECO:0000256" key="1">
    <source>
        <dbReference type="ARBA" id="ARBA00004123"/>
    </source>
</evidence>
<evidence type="ECO:0000259" key="7">
    <source>
        <dbReference type="PROSITE" id="PS50048"/>
    </source>
</evidence>
<organism evidence="8 9">
    <name type="scientific">Hapsidospora chrysogenum (strain ATCC 11550 / CBS 779.69 / DSM 880 / IAM 14645 / JCM 23072 / IMI 49137)</name>
    <name type="common">Acremonium chrysogenum</name>
    <dbReference type="NCBI Taxonomy" id="857340"/>
    <lineage>
        <taxon>Eukaryota</taxon>
        <taxon>Fungi</taxon>
        <taxon>Dikarya</taxon>
        <taxon>Ascomycota</taxon>
        <taxon>Pezizomycotina</taxon>
        <taxon>Sordariomycetes</taxon>
        <taxon>Hypocreomycetidae</taxon>
        <taxon>Hypocreales</taxon>
        <taxon>Bionectriaceae</taxon>
        <taxon>Hapsidospora</taxon>
    </lineage>
</organism>
<dbReference type="EMBL" id="JPKY01000086">
    <property type="protein sequence ID" value="KFH42756.1"/>
    <property type="molecule type" value="Genomic_DNA"/>
</dbReference>
<proteinExistence type="predicted"/>
<dbReference type="PANTHER" id="PTHR31845:SF10">
    <property type="entry name" value="ZN(II)2CYS6 TRANSCRIPTION FACTOR (EUROFUNG)"/>
    <property type="match status" value="1"/>
</dbReference>
<dbReference type="InterPro" id="IPR001138">
    <property type="entry name" value="Zn2Cys6_DnaBD"/>
</dbReference>
<evidence type="ECO:0000256" key="2">
    <source>
        <dbReference type="ARBA" id="ARBA00023015"/>
    </source>
</evidence>
<dbReference type="Gene3D" id="4.10.240.10">
    <property type="entry name" value="Zn(2)-C6 fungal-type DNA-binding domain"/>
    <property type="match status" value="1"/>
</dbReference>
<feature type="domain" description="Zn(2)-C6 fungal-type" evidence="7">
    <location>
        <begin position="18"/>
        <end position="50"/>
    </location>
</feature>
<dbReference type="GO" id="GO:0005634">
    <property type="term" value="C:nucleus"/>
    <property type="evidence" value="ECO:0007669"/>
    <property type="project" value="UniProtKB-SubCell"/>
</dbReference>
<keyword evidence="2" id="KW-0805">Transcription regulation</keyword>
<reference evidence="9" key="1">
    <citation type="journal article" date="2014" name="Genome Announc.">
        <title>Genome sequence and annotation of Acremonium chrysogenum, producer of the beta-lactam antibiotic cephalosporin C.</title>
        <authorList>
            <person name="Terfehr D."/>
            <person name="Dahlmann T.A."/>
            <person name="Specht T."/>
            <person name="Zadra I."/>
            <person name="Kuernsteiner H."/>
            <person name="Kueck U."/>
        </authorList>
    </citation>
    <scope>NUCLEOTIDE SEQUENCE [LARGE SCALE GENOMIC DNA]</scope>
    <source>
        <strain evidence="9">ATCC 11550 / CBS 779.69 / DSM 880 / IAM 14645 / JCM 23072 / IMI 49137</strain>
    </source>
</reference>
<dbReference type="PROSITE" id="PS50048">
    <property type="entry name" value="ZN2_CY6_FUNGAL_2"/>
    <property type="match status" value="1"/>
</dbReference>
<dbReference type="PANTHER" id="PTHR31845">
    <property type="entry name" value="FINGER DOMAIN PROTEIN, PUTATIVE-RELATED"/>
    <property type="match status" value="1"/>
</dbReference>
<gene>
    <name evidence="8" type="ORF">ACRE_065070</name>
</gene>
<dbReference type="InterPro" id="IPR036864">
    <property type="entry name" value="Zn2-C6_fun-type_DNA-bd_sf"/>
</dbReference>
<dbReference type="CDD" id="cd00067">
    <property type="entry name" value="GAL4"/>
    <property type="match status" value="1"/>
</dbReference>
<dbReference type="SMART" id="SM00066">
    <property type="entry name" value="GAL4"/>
    <property type="match status" value="1"/>
</dbReference>
<evidence type="ECO:0000313" key="8">
    <source>
        <dbReference type="EMBL" id="KFH42756.1"/>
    </source>
</evidence>
<keyword evidence="4" id="KW-0804">Transcription</keyword>
<feature type="compositionally biased region" description="Polar residues" evidence="6">
    <location>
        <begin position="69"/>
        <end position="84"/>
    </location>
</feature>
<feature type="region of interest" description="Disordered" evidence="6">
    <location>
        <begin position="49"/>
        <end position="84"/>
    </location>
</feature>
<feature type="region of interest" description="Disordered" evidence="6">
    <location>
        <begin position="129"/>
        <end position="153"/>
    </location>
</feature>
<dbReference type="Proteomes" id="UP000029964">
    <property type="component" value="Unassembled WGS sequence"/>
</dbReference>
<comment type="subcellular location">
    <subcellularLocation>
        <location evidence="1">Nucleus</location>
    </subcellularLocation>
</comment>
<accession>A0A086T074</accession>
<name>A0A086T074_HAPC1</name>
<dbReference type="HOGENOM" id="CLU_006524_5_0_1"/>
<evidence type="ECO:0000256" key="6">
    <source>
        <dbReference type="SAM" id="MobiDB-lite"/>
    </source>
</evidence>
<evidence type="ECO:0000256" key="3">
    <source>
        <dbReference type="ARBA" id="ARBA00023125"/>
    </source>
</evidence>
<dbReference type="GO" id="GO:0000981">
    <property type="term" value="F:DNA-binding transcription factor activity, RNA polymerase II-specific"/>
    <property type="evidence" value="ECO:0007669"/>
    <property type="project" value="InterPro"/>
</dbReference>
<keyword evidence="5" id="KW-0539">Nucleus</keyword>
<sequence>MNADAVDGSASRRRNQTACEACRATKIRCQPSEQPGVCRKCLESKRECISRTGPRTRRSRRAKTWATTQSSPATGPNATSSTFSIDFAVPAPDDVDEDFGTLRETHKHMMERILPPEDEDDEFGISSALAPHLGSFPTPPATSSTPSHSIESLQGKPQFNLSSAESLLTSFRSMLPNYPCIILPEDATVTQLAATRPFVLLAILAAASGSRTLQGHTLYDEEFRKVLGLKFVASGERTLELLQGILIYCAWYPFHLRPKNKQVFHYIRMAADLIHDLELDQEPPEGFVLGSELSDDKLSGIRAYLSFAYFVRGFAVAWRKHRNLIISFTHWTAVCCEALERSAQGNGDLTLVALVHLSGIVSDASDAFHSRHDRTEHESRLLLLGLEAQARELRQHIPPPVAATTSGRFALLFTDLYLNGGCLLALPRSRHNHSSPGPLSPSPSKIAAILPSLKLYLSETLRLDQPAFLAFTSADWAHLVLAIILAFRLSLPLPECPAFDHVSARDELRLGDFLDAMCRETDLAAASKKVDVLSASRVVFRIVKAKFDRHVGLANMREDAAAAVTSSSSASFTPATARSAAAGICPMLDGSVDQYLPLWDPAFPAMDTAVGPTPPGVSGGATASKLQQPVFHDLWATMTMGWARDG</sequence>
<dbReference type="AlphaFoldDB" id="A0A086T074"/>
<dbReference type="GO" id="GO:0000976">
    <property type="term" value="F:transcription cis-regulatory region binding"/>
    <property type="evidence" value="ECO:0007669"/>
    <property type="project" value="TreeGrafter"/>
</dbReference>
<evidence type="ECO:0000256" key="4">
    <source>
        <dbReference type="ARBA" id="ARBA00023163"/>
    </source>
</evidence>
<dbReference type="STRING" id="857340.A0A086T074"/>